<dbReference type="Pfam" id="PF02225">
    <property type="entry name" value="PA"/>
    <property type="match status" value="1"/>
</dbReference>
<evidence type="ECO:0000256" key="3">
    <source>
        <dbReference type="SAM" id="SignalP"/>
    </source>
</evidence>
<protein>
    <submittedName>
        <fullName evidence="5">PA domain-containing protein</fullName>
    </submittedName>
</protein>
<dbReference type="PANTHER" id="PTHR22702:SF1">
    <property type="entry name" value="PROTEASE-ASSOCIATED DOMAIN-CONTAINING PROTEIN 1"/>
    <property type="match status" value="1"/>
</dbReference>
<proteinExistence type="predicted"/>
<dbReference type="PANTHER" id="PTHR22702">
    <property type="entry name" value="PROTEASE-ASSOCIATED DOMAIN-CONTAINING PROTEIN"/>
    <property type="match status" value="1"/>
</dbReference>
<keyword evidence="6" id="KW-1185">Reference proteome</keyword>
<evidence type="ECO:0000259" key="4">
    <source>
        <dbReference type="Pfam" id="PF02225"/>
    </source>
</evidence>
<sequence>MRTPQFSRTAARSLIAAACALTCLAAEAATIKIQSRDPAGYGFNDPTPVSPVGGNMGTTLGQQRMNVYRYVADIWEKNLKSDVEITVSAGWENLTCSATSATLGSASAWNLWHDFPGGKPGTWYPQALANKLSGMNLSEGMPDDGTGYAGVDIKTQFNARLGASDCLAGSPFYLGLDGKAGDAVNFAATLLHELGHGLGFSVMSVYTPLGYRINAEGTLYVANGGLPSIWEGFMYDNTAGKTWLDMTSAERAKSAVNPLQLAWTGPNSVAGAKTMLSPLPVVKSSSPAGVVPTAPYSASPFGPALSSTATLGALASVATQAGELGNGCSPFNATNAAAVKGKVAIIDRGGCNFTVKVINAQNAGAIAAILVNNVAGTFTPGGADPAVRIPSVGIMQSDGVALRAAVAAAKPYGTRSSPGVVTAVLAIDPNRKAGADLAGRPLLYTPNPLVGGSSVSHWDVSAFPNLLMEPNINDDLTLQVVPPKDLTLPLLKDIGW</sequence>
<dbReference type="SUPFAM" id="SSF55486">
    <property type="entry name" value="Metalloproteases ('zincins'), catalytic domain"/>
    <property type="match status" value="1"/>
</dbReference>
<dbReference type="CDD" id="cd04818">
    <property type="entry name" value="PA_subtilisin_1"/>
    <property type="match status" value="1"/>
</dbReference>
<comment type="caution">
    <text evidence="5">The sequence shown here is derived from an EMBL/GenBank/DDBJ whole genome shotgun (WGS) entry which is preliminary data.</text>
</comment>
<dbReference type="RefSeq" id="WP_379761476.1">
    <property type="nucleotide sequence ID" value="NZ_JBHSMR010000015.1"/>
</dbReference>
<dbReference type="InterPro" id="IPR003137">
    <property type="entry name" value="PA_domain"/>
</dbReference>
<dbReference type="EMBL" id="JBHSMR010000015">
    <property type="protein sequence ID" value="MFC5481211.1"/>
    <property type="molecule type" value="Genomic_DNA"/>
</dbReference>
<reference evidence="6" key="1">
    <citation type="journal article" date="2019" name="Int. J. Syst. Evol. Microbiol.">
        <title>The Global Catalogue of Microorganisms (GCM) 10K type strain sequencing project: providing services to taxonomists for standard genome sequencing and annotation.</title>
        <authorList>
            <consortium name="The Broad Institute Genomics Platform"/>
            <consortium name="The Broad Institute Genome Sequencing Center for Infectious Disease"/>
            <person name="Wu L."/>
            <person name="Ma J."/>
        </authorList>
    </citation>
    <scope>NUCLEOTIDE SEQUENCE [LARGE SCALE GENOMIC DNA]</scope>
    <source>
        <strain evidence="6">CCUG 43111</strain>
    </source>
</reference>
<feature type="domain" description="PA" evidence="4">
    <location>
        <begin position="326"/>
        <end position="402"/>
    </location>
</feature>
<feature type="chain" id="PRO_5045142190" evidence="3">
    <location>
        <begin position="29"/>
        <end position="496"/>
    </location>
</feature>
<evidence type="ECO:0000313" key="6">
    <source>
        <dbReference type="Proteomes" id="UP001596101"/>
    </source>
</evidence>
<dbReference type="Gene3D" id="3.50.30.30">
    <property type="match status" value="1"/>
</dbReference>
<name>A0ABW0MUA4_9BURK</name>
<dbReference type="InterPro" id="IPR046450">
    <property type="entry name" value="PA_dom_sf"/>
</dbReference>
<accession>A0ABW0MUA4</accession>
<evidence type="ECO:0000256" key="1">
    <source>
        <dbReference type="ARBA" id="ARBA00022729"/>
    </source>
</evidence>
<evidence type="ECO:0000256" key="2">
    <source>
        <dbReference type="ARBA" id="ARBA00023180"/>
    </source>
</evidence>
<dbReference type="SUPFAM" id="SSF52025">
    <property type="entry name" value="PA domain"/>
    <property type="match status" value="1"/>
</dbReference>
<evidence type="ECO:0000313" key="5">
    <source>
        <dbReference type="EMBL" id="MFC5481211.1"/>
    </source>
</evidence>
<gene>
    <name evidence="5" type="ORF">ACFPQ5_23705</name>
</gene>
<feature type="signal peptide" evidence="3">
    <location>
        <begin position="1"/>
        <end position="28"/>
    </location>
</feature>
<dbReference type="Proteomes" id="UP001596101">
    <property type="component" value="Unassembled WGS sequence"/>
</dbReference>
<organism evidence="5 6">
    <name type="scientific">Massilia suwonensis</name>
    <dbReference type="NCBI Taxonomy" id="648895"/>
    <lineage>
        <taxon>Bacteria</taxon>
        <taxon>Pseudomonadati</taxon>
        <taxon>Pseudomonadota</taxon>
        <taxon>Betaproteobacteria</taxon>
        <taxon>Burkholderiales</taxon>
        <taxon>Oxalobacteraceae</taxon>
        <taxon>Telluria group</taxon>
        <taxon>Massilia</taxon>
    </lineage>
</organism>
<keyword evidence="2" id="KW-0325">Glycoprotein</keyword>
<keyword evidence="1 3" id="KW-0732">Signal</keyword>